<feature type="compositionally biased region" description="Basic and acidic residues" evidence="1">
    <location>
        <begin position="21"/>
        <end position="66"/>
    </location>
</feature>
<evidence type="ECO:0000313" key="3">
    <source>
        <dbReference type="Proteomes" id="UP000631694"/>
    </source>
</evidence>
<dbReference type="EMBL" id="JADZLT010000050">
    <property type="protein sequence ID" value="MBH0238246.1"/>
    <property type="molecule type" value="Genomic_DNA"/>
</dbReference>
<organism evidence="2 3">
    <name type="scientific">Methylobrevis albus</name>
    <dbReference type="NCBI Taxonomy" id="2793297"/>
    <lineage>
        <taxon>Bacteria</taxon>
        <taxon>Pseudomonadati</taxon>
        <taxon>Pseudomonadota</taxon>
        <taxon>Alphaproteobacteria</taxon>
        <taxon>Hyphomicrobiales</taxon>
        <taxon>Pleomorphomonadaceae</taxon>
        <taxon>Methylobrevis</taxon>
    </lineage>
</organism>
<gene>
    <name evidence="2" type="ORF">I5731_10460</name>
</gene>
<accession>A0A931I2U6</accession>
<protein>
    <submittedName>
        <fullName evidence="2">Uncharacterized protein</fullName>
    </submittedName>
</protein>
<evidence type="ECO:0000256" key="1">
    <source>
        <dbReference type="SAM" id="MobiDB-lite"/>
    </source>
</evidence>
<dbReference type="AlphaFoldDB" id="A0A931I2U6"/>
<evidence type="ECO:0000313" key="2">
    <source>
        <dbReference type="EMBL" id="MBH0238246.1"/>
    </source>
</evidence>
<name>A0A931I2U6_9HYPH</name>
<reference evidence="2" key="1">
    <citation type="submission" date="2020-12" db="EMBL/GenBank/DDBJ databases">
        <title>Methylobrevis albus sp. nov., isolated from fresh water lack sediment.</title>
        <authorList>
            <person name="Zou Q."/>
        </authorList>
    </citation>
    <scope>NUCLEOTIDE SEQUENCE</scope>
    <source>
        <strain evidence="2">L22</strain>
    </source>
</reference>
<comment type="caution">
    <text evidence="2">The sequence shown here is derived from an EMBL/GenBank/DDBJ whole genome shotgun (WGS) entry which is preliminary data.</text>
</comment>
<proteinExistence type="predicted"/>
<keyword evidence="3" id="KW-1185">Reference proteome</keyword>
<sequence>MFKVVNGFACTSGCDVAVAKKGVDPRNPRNDPVKQEMLDAKDPAKAARKAVEEAREARLDPRRSDDPAVVYGGALAGRATAATSTAPAGVGTASPLGSRLDILV</sequence>
<dbReference type="Proteomes" id="UP000631694">
    <property type="component" value="Unassembled WGS sequence"/>
</dbReference>
<feature type="region of interest" description="Disordered" evidence="1">
    <location>
        <begin position="21"/>
        <end position="68"/>
    </location>
</feature>
<dbReference type="RefSeq" id="WP_197311332.1">
    <property type="nucleotide sequence ID" value="NZ_JADZLT010000050.1"/>
</dbReference>